<dbReference type="InterPro" id="IPR036108">
    <property type="entry name" value="4pyrrol_syn_uPrphyn_synt_sf"/>
</dbReference>
<reference evidence="2 3" key="1">
    <citation type="journal article" date="2024" name="Commun. Biol.">
        <title>Comparative genomic analysis of thermophilic fungi reveals convergent evolutionary adaptations and gene losses.</title>
        <authorList>
            <person name="Steindorff A.S."/>
            <person name="Aguilar-Pontes M.V."/>
            <person name="Robinson A.J."/>
            <person name="Andreopoulos B."/>
            <person name="LaButti K."/>
            <person name="Kuo A."/>
            <person name="Mondo S."/>
            <person name="Riley R."/>
            <person name="Otillar R."/>
            <person name="Haridas S."/>
            <person name="Lipzen A."/>
            <person name="Grimwood J."/>
            <person name="Schmutz J."/>
            <person name="Clum A."/>
            <person name="Reid I.D."/>
            <person name="Moisan M.C."/>
            <person name="Butler G."/>
            <person name="Nguyen T.T.M."/>
            <person name="Dewar K."/>
            <person name="Conant G."/>
            <person name="Drula E."/>
            <person name="Henrissat B."/>
            <person name="Hansel C."/>
            <person name="Singer S."/>
            <person name="Hutchinson M.I."/>
            <person name="de Vries R.P."/>
            <person name="Natvig D.O."/>
            <person name="Powell A.J."/>
            <person name="Tsang A."/>
            <person name="Grigoriev I.V."/>
        </authorList>
    </citation>
    <scope>NUCLEOTIDE SEQUENCE [LARGE SCALE GENOMIC DNA]</scope>
    <source>
        <strain evidence="2 3">ATCC 22073</strain>
    </source>
</reference>
<gene>
    <name evidence="2" type="ORF">VTJ83DRAFT_2992</name>
</gene>
<dbReference type="Gene3D" id="3.40.50.10090">
    <property type="match status" value="2"/>
</dbReference>
<keyword evidence="3" id="KW-1185">Reference proteome</keyword>
<evidence type="ECO:0000259" key="1">
    <source>
        <dbReference type="Pfam" id="PF02602"/>
    </source>
</evidence>
<dbReference type="InterPro" id="IPR003754">
    <property type="entry name" value="4pyrrol_synth_uPrphyn_synth"/>
</dbReference>
<dbReference type="Proteomes" id="UP001600064">
    <property type="component" value="Unassembled WGS sequence"/>
</dbReference>
<protein>
    <recommendedName>
        <fullName evidence="1">Tetrapyrrole biosynthesis uroporphyrinogen III synthase domain-containing protein</fullName>
    </recommendedName>
</protein>
<sequence>MASNTPVFLLKTKSVPGDAYEELFSSPPRGPSFDPIFVPVLEHRFLEDGMARVRHVLQNRLIGTAEGSAYGGLIFTSQRAVEAFTSLVQERRGEEPDRWPFLQDVPVYSVGPATTRALKAVPQSPPLQVFGEHTGIGDKLAPFILEHYAEWYKDREVKPPLLFLVGEKRRDIIPKVLTGAGWKVDEVTVYGTAELPSFGHDFARRLEETADRPRRWVVVFSPSGCDSMLKVLGLMDEATGKAKPKQPDSATLIATIGPTTRDHLARTLGYQPDVCAEQPTPEGVWQGILCFGQDFPEERQQQP</sequence>
<dbReference type="RefSeq" id="XP_070866873.1">
    <property type="nucleotide sequence ID" value="XM_071009323.1"/>
</dbReference>
<dbReference type="GeneID" id="98123967"/>
<feature type="domain" description="Tetrapyrrole biosynthesis uroporphyrinogen III synthase" evidence="1">
    <location>
        <begin position="33"/>
        <end position="285"/>
    </location>
</feature>
<dbReference type="PANTHER" id="PTHR12390">
    <property type="entry name" value="UROPORPHYRINOGEN III SYNTHASE"/>
    <property type="match status" value="1"/>
</dbReference>
<dbReference type="EMBL" id="JAZGUE010000003">
    <property type="protein sequence ID" value="KAL2268146.1"/>
    <property type="molecule type" value="Genomic_DNA"/>
</dbReference>
<evidence type="ECO:0000313" key="2">
    <source>
        <dbReference type="EMBL" id="KAL2268146.1"/>
    </source>
</evidence>
<comment type="caution">
    <text evidence="2">The sequence shown here is derived from an EMBL/GenBank/DDBJ whole genome shotgun (WGS) entry which is preliminary data.</text>
</comment>
<evidence type="ECO:0000313" key="3">
    <source>
        <dbReference type="Proteomes" id="UP001600064"/>
    </source>
</evidence>
<organism evidence="2 3">
    <name type="scientific">Remersonia thermophila</name>
    <dbReference type="NCBI Taxonomy" id="72144"/>
    <lineage>
        <taxon>Eukaryota</taxon>
        <taxon>Fungi</taxon>
        <taxon>Dikarya</taxon>
        <taxon>Ascomycota</taxon>
        <taxon>Pezizomycotina</taxon>
        <taxon>Sordariomycetes</taxon>
        <taxon>Sordariomycetidae</taxon>
        <taxon>Sordariales</taxon>
        <taxon>Sordariales incertae sedis</taxon>
        <taxon>Remersonia</taxon>
    </lineage>
</organism>
<name>A0ABR4DE80_9PEZI</name>
<dbReference type="PANTHER" id="PTHR12390:SF0">
    <property type="entry name" value="UROPORPHYRINOGEN-III SYNTHASE"/>
    <property type="match status" value="1"/>
</dbReference>
<dbReference type="InterPro" id="IPR039793">
    <property type="entry name" value="UROS/Hem4"/>
</dbReference>
<dbReference type="CDD" id="cd06578">
    <property type="entry name" value="HemD"/>
    <property type="match status" value="1"/>
</dbReference>
<proteinExistence type="predicted"/>
<accession>A0ABR4DE80</accession>
<dbReference type="Pfam" id="PF02602">
    <property type="entry name" value="HEM4"/>
    <property type="match status" value="1"/>
</dbReference>
<dbReference type="SUPFAM" id="SSF69618">
    <property type="entry name" value="HemD-like"/>
    <property type="match status" value="1"/>
</dbReference>